<sequence>MTQNTSETPEYIVFKDEQGEEQQYKVDALVEMNGNQYVLYTHEGETKMNRIEHENDEATLCTVSDEEAEALMDAYRKGLEEDLEEEQ</sequence>
<gene>
    <name evidence="1" type="ORF">GLW05_16145</name>
</gene>
<comment type="caution">
    <text evidence="1">The sequence shown here is derived from an EMBL/GenBank/DDBJ whole genome shotgun (WGS) entry which is preliminary data.</text>
</comment>
<dbReference type="Proteomes" id="UP000468638">
    <property type="component" value="Unassembled WGS sequence"/>
</dbReference>
<name>A0A6I5A2S3_9BACI</name>
<reference evidence="1 2" key="1">
    <citation type="submission" date="2019-11" db="EMBL/GenBank/DDBJ databases">
        <title>Genome sequences of 17 halophilic strains isolated from different environments.</title>
        <authorList>
            <person name="Furrow R.E."/>
        </authorList>
    </citation>
    <scope>NUCLEOTIDE SEQUENCE [LARGE SCALE GENOMIC DNA]</scope>
    <source>
        <strain evidence="1 2">22514_16_FS</strain>
    </source>
</reference>
<protein>
    <submittedName>
        <fullName evidence="1">DUF1292 domain-containing protein</fullName>
    </submittedName>
</protein>
<dbReference type="OrthoDB" id="2382047at2"/>
<evidence type="ECO:0000313" key="2">
    <source>
        <dbReference type="Proteomes" id="UP000468638"/>
    </source>
</evidence>
<accession>A0A6I5A2S3</accession>
<evidence type="ECO:0000313" key="1">
    <source>
        <dbReference type="EMBL" id="MYL35112.1"/>
    </source>
</evidence>
<dbReference type="RefSeq" id="WP_160847282.1">
    <property type="nucleotide sequence ID" value="NZ_WMEQ01000014.1"/>
</dbReference>
<dbReference type="AlphaFoldDB" id="A0A6I5A2S3"/>
<organism evidence="1 2">
    <name type="scientific">Pontibacillus yanchengensis</name>
    <dbReference type="NCBI Taxonomy" id="462910"/>
    <lineage>
        <taxon>Bacteria</taxon>
        <taxon>Bacillati</taxon>
        <taxon>Bacillota</taxon>
        <taxon>Bacilli</taxon>
        <taxon>Bacillales</taxon>
        <taxon>Bacillaceae</taxon>
        <taxon>Pontibacillus</taxon>
    </lineage>
</organism>
<dbReference type="EMBL" id="WMEQ01000014">
    <property type="protein sequence ID" value="MYL35112.1"/>
    <property type="molecule type" value="Genomic_DNA"/>
</dbReference>
<proteinExistence type="predicted"/>